<feature type="transmembrane region" description="Helical" evidence="3">
    <location>
        <begin position="39"/>
        <end position="59"/>
    </location>
</feature>
<dbReference type="InterPro" id="IPR043128">
    <property type="entry name" value="Rev_trsase/Diguanyl_cyclase"/>
</dbReference>
<name>A0A373FMJ5_COMTE</name>
<keyword evidence="3" id="KW-0472">Membrane</keyword>
<protein>
    <recommendedName>
        <fullName evidence="1">diguanylate cyclase</fullName>
        <ecNumber evidence="1">2.7.7.65</ecNumber>
    </recommendedName>
</protein>
<comment type="catalytic activity">
    <reaction evidence="2">
        <text>2 GTP = 3',3'-c-di-GMP + 2 diphosphate</text>
        <dbReference type="Rhea" id="RHEA:24898"/>
        <dbReference type="ChEBI" id="CHEBI:33019"/>
        <dbReference type="ChEBI" id="CHEBI:37565"/>
        <dbReference type="ChEBI" id="CHEBI:58805"/>
        <dbReference type="EC" id="2.7.7.65"/>
    </reaction>
</comment>
<feature type="transmembrane region" description="Helical" evidence="3">
    <location>
        <begin position="96"/>
        <end position="116"/>
    </location>
</feature>
<dbReference type="InterPro" id="IPR000160">
    <property type="entry name" value="GGDEF_dom"/>
</dbReference>
<reference evidence="5 6" key="1">
    <citation type="submission" date="2018-08" db="EMBL/GenBank/DDBJ databases">
        <title>Comamonas testosteroni strain SWCO2.</title>
        <authorList>
            <person name="Jiang N."/>
            <person name="Zhang X.Z."/>
        </authorList>
    </citation>
    <scope>NUCLEOTIDE SEQUENCE [LARGE SCALE GENOMIC DNA]</scope>
    <source>
        <strain evidence="5 6">SWCO2</strain>
    </source>
</reference>
<dbReference type="PANTHER" id="PTHR45138:SF9">
    <property type="entry name" value="DIGUANYLATE CYCLASE DGCM-RELATED"/>
    <property type="match status" value="1"/>
</dbReference>
<dbReference type="Pfam" id="PF00990">
    <property type="entry name" value="GGDEF"/>
    <property type="match status" value="1"/>
</dbReference>
<keyword evidence="6" id="KW-1185">Reference proteome</keyword>
<accession>A0A373FMJ5</accession>
<dbReference type="Proteomes" id="UP000261948">
    <property type="component" value="Unassembled WGS sequence"/>
</dbReference>
<dbReference type="AlphaFoldDB" id="A0A373FMJ5"/>
<evidence type="ECO:0000313" key="5">
    <source>
        <dbReference type="EMBL" id="RGE45380.1"/>
    </source>
</evidence>
<evidence type="ECO:0000259" key="4">
    <source>
        <dbReference type="PROSITE" id="PS50887"/>
    </source>
</evidence>
<gene>
    <name evidence="5" type="ORF">DZC30_08900</name>
</gene>
<feature type="transmembrane region" description="Helical" evidence="3">
    <location>
        <begin position="191"/>
        <end position="214"/>
    </location>
</feature>
<dbReference type="EC" id="2.7.7.65" evidence="1"/>
<evidence type="ECO:0000256" key="2">
    <source>
        <dbReference type="ARBA" id="ARBA00034247"/>
    </source>
</evidence>
<feature type="transmembrane region" description="Helical" evidence="3">
    <location>
        <begin position="157"/>
        <end position="179"/>
    </location>
</feature>
<dbReference type="Gene3D" id="3.30.70.270">
    <property type="match status" value="1"/>
</dbReference>
<dbReference type="PANTHER" id="PTHR45138">
    <property type="entry name" value="REGULATORY COMPONENTS OF SENSORY TRANSDUCTION SYSTEM"/>
    <property type="match status" value="1"/>
</dbReference>
<organism evidence="5 6">
    <name type="scientific">Comamonas testosteroni</name>
    <name type="common">Pseudomonas testosteroni</name>
    <dbReference type="NCBI Taxonomy" id="285"/>
    <lineage>
        <taxon>Bacteria</taxon>
        <taxon>Pseudomonadati</taxon>
        <taxon>Pseudomonadota</taxon>
        <taxon>Betaproteobacteria</taxon>
        <taxon>Burkholderiales</taxon>
        <taxon>Comamonadaceae</taxon>
        <taxon>Comamonas</taxon>
    </lineage>
</organism>
<dbReference type="SUPFAM" id="SSF55073">
    <property type="entry name" value="Nucleotide cyclase"/>
    <property type="match status" value="1"/>
</dbReference>
<dbReference type="OrthoDB" id="8792640at2"/>
<dbReference type="FunFam" id="3.30.70.270:FF:000001">
    <property type="entry name" value="Diguanylate cyclase domain protein"/>
    <property type="match status" value="1"/>
</dbReference>
<dbReference type="CDD" id="cd01949">
    <property type="entry name" value="GGDEF"/>
    <property type="match status" value="1"/>
</dbReference>
<dbReference type="GO" id="GO:0052621">
    <property type="term" value="F:diguanylate cyclase activity"/>
    <property type="evidence" value="ECO:0007669"/>
    <property type="project" value="UniProtKB-EC"/>
</dbReference>
<dbReference type="NCBIfam" id="TIGR00254">
    <property type="entry name" value="GGDEF"/>
    <property type="match status" value="1"/>
</dbReference>
<sequence>MSQSADLYFALIAPGCVMLFALTLLLCWWPQRHQPQARFLLWLAAGYVLPASALAAQSLMSNAQLGESAVLTGVLYLAGAWCLAQGMAQRLGGRSVSLLAGGLIGGATLTALFYFSHLRDDLWLRVQLLNLGVGLTQMLCMPLLLHKPATKDWLEKAVRWTYGLFAAYSLLRVPAIWLLPVRETAELTRSGYWLLTLVGTTLFSMWFSLVLLACSVRDVFTTLRDERNRDQLTRLLNRRAFMEAAEQLLRDRRLAPWAVVAVDIDHFKQINDSWGHAAGDHVLQQFGQILPEQVRDCDLVARFGGEEFMLLLSRVQMSEAHTIVERIRASVEHHHFTMLNPQTRVTASFGISQFFSPQLLEEAIAQADAMLYQAKRAGRNCVHPPPQSLTPAMPQALTQMAV</sequence>
<feature type="transmembrane region" description="Helical" evidence="3">
    <location>
        <begin position="6"/>
        <end position="27"/>
    </location>
</feature>
<comment type="caution">
    <text evidence="5">The sequence shown here is derived from an EMBL/GenBank/DDBJ whole genome shotgun (WGS) entry which is preliminary data.</text>
</comment>
<evidence type="ECO:0000256" key="3">
    <source>
        <dbReference type="SAM" id="Phobius"/>
    </source>
</evidence>
<dbReference type="InterPro" id="IPR029787">
    <property type="entry name" value="Nucleotide_cyclase"/>
</dbReference>
<dbReference type="InterPro" id="IPR050469">
    <property type="entry name" value="Diguanylate_Cyclase"/>
</dbReference>
<feature type="transmembrane region" description="Helical" evidence="3">
    <location>
        <begin position="65"/>
        <end position="84"/>
    </location>
</feature>
<proteinExistence type="predicted"/>
<evidence type="ECO:0000313" key="6">
    <source>
        <dbReference type="Proteomes" id="UP000261948"/>
    </source>
</evidence>
<keyword evidence="3" id="KW-0812">Transmembrane</keyword>
<dbReference type="SMART" id="SM00267">
    <property type="entry name" value="GGDEF"/>
    <property type="match status" value="1"/>
</dbReference>
<dbReference type="EMBL" id="QURR01000009">
    <property type="protein sequence ID" value="RGE45380.1"/>
    <property type="molecule type" value="Genomic_DNA"/>
</dbReference>
<feature type="transmembrane region" description="Helical" evidence="3">
    <location>
        <begin position="122"/>
        <end position="145"/>
    </location>
</feature>
<feature type="domain" description="GGDEF" evidence="4">
    <location>
        <begin position="255"/>
        <end position="387"/>
    </location>
</feature>
<dbReference type="PROSITE" id="PS50887">
    <property type="entry name" value="GGDEF"/>
    <property type="match status" value="1"/>
</dbReference>
<keyword evidence="3" id="KW-1133">Transmembrane helix</keyword>
<evidence type="ECO:0000256" key="1">
    <source>
        <dbReference type="ARBA" id="ARBA00012528"/>
    </source>
</evidence>